<evidence type="ECO:0000313" key="3">
    <source>
        <dbReference type="EMBL" id="NYH82954.1"/>
    </source>
</evidence>
<dbReference type="InterPro" id="IPR012341">
    <property type="entry name" value="6hp_glycosidase-like_sf"/>
</dbReference>
<dbReference type="Pfam" id="PF19291">
    <property type="entry name" value="TREH_N"/>
    <property type="match status" value="1"/>
</dbReference>
<dbReference type="GO" id="GO:0005993">
    <property type="term" value="P:trehalose catabolic process"/>
    <property type="evidence" value="ECO:0007669"/>
    <property type="project" value="TreeGrafter"/>
</dbReference>
<evidence type="ECO:0000259" key="2">
    <source>
        <dbReference type="Pfam" id="PF19291"/>
    </source>
</evidence>
<sequence length="591" mass="65335">MQTSPTEPSPTPNDFQPSVLREYALIADGERGALCGPRGEIAWLCAPGWDDDAVLSGLVGGGGVYAVTPIERHVWGGHYEPGSLVWRNRWVTTDGIVECRDALAFPGDPHRAVVLRRVEAPEGTARIRVVLDLRARFGQEPMRDVRRTIDGRWTARTGPLWIRWTGAPAARPAEDGRLELELTVPGGDHRDLILEVGDRELPEPIDPDQAWARTEEEWRAAVPEFATSVAPRDARHAYALLRGLTTGSGAMVAAATLGLPERAEAGRNYDYRYAWIRDQCYAGIAVGVDGPHPLLDDAVKVATARLLEHGDRLAPGYRADGSGIPRERRLHLPGYPGGADVVGNWVHGQFQLDAFGEILQLLTVAARHDRLDDDGRRALHLAVDVIDRRWDRPDAGIWELREDWWTHSRLACVAGLRAAAGVVTRAESGRLTDLADTILGETTKRCTRPDRAWRRSPRHDGTDAALLLPPVRGALPHDDPRVRATITAVENELTQDGYAYRFAADGDVPLGENEGAFLLCGFELALAYWHQGQVDRAGRWFERNRAACGPPGLFTEEYDVRQRQLRGNIPQAFVHAMFLETSLRLAGDPVR</sequence>
<dbReference type="STRING" id="504797.SAMN05421678_10761"/>
<proteinExistence type="predicted"/>
<dbReference type="PANTHER" id="PTHR31616:SF10">
    <property type="entry name" value="TREHALASE"/>
    <property type="match status" value="1"/>
</dbReference>
<name>A0A1I2T6G1_9ACTN</name>
<feature type="domain" description="Trehalase-like N-terminal" evidence="2">
    <location>
        <begin position="22"/>
        <end position="146"/>
    </location>
</feature>
<organism evidence="4 5">
    <name type="scientific">Actinopolymorpha cephalotaxi</name>
    <dbReference type="NCBI Taxonomy" id="504797"/>
    <lineage>
        <taxon>Bacteria</taxon>
        <taxon>Bacillati</taxon>
        <taxon>Actinomycetota</taxon>
        <taxon>Actinomycetes</taxon>
        <taxon>Propionibacteriales</taxon>
        <taxon>Actinopolymorphaceae</taxon>
        <taxon>Actinopolymorpha</taxon>
    </lineage>
</organism>
<dbReference type="Proteomes" id="UP000533017">
    <property type="component" value="Unassembled WGS sequence"/>
</dbReference>
<dbReference type="InterPro" id="IPR011613">
    <property type="entry name" value="GH15-like"/>
</dbReference>
<dbReference type="EMBL" id="FOOI01000007">
    <property type="protein sequence ID" value="SFG60564.1"/>
    <property type="molecule type" value="Genomic_DNA"/>
</dbReference>
<dbReference type="GO" id="GO:0015927">
    <property type="term" value="F:trehalase activity"/>
    <property type="evidence" value="ECO:0007669"/>
    <property type="project" value="TreeGrafter"/>
</dbReference>
<feature type="domain" description="GH15-like" evidence="1">
    <location>
        <begin position="246"/>
        <end position="582"/>
    </location>
</feature>
<dbReference type="InterPro" id="IPR045582">
    <property type="entry name" value="Trehalase-like_N"/>
</dbReference>
<dbReference type="Proteomes" id="UP000199052">
    <property type="component" value="Unassembled WGS sequence"/>
</dbReference>
<evidence type="ECO:0000313" key="6">
    <source>
        <dbReference type="Proteomes" id="UP000533017"/>
    </source>
</evidence>
<evidence type="ECO:0000313" key="4">
    <source>
        <dbReference type="EMBL" id="SFG60564.1"/>
    </source>
</evidence>
<gene>
    <name evidence="3" type="ORF">FHR37_001805</name>
    <name evidence="4" type="ORF">SAMN05421678_10761</name>
</gene>
<dbReference type="Pfam" id="PF00723">
    <property type="entry name" value="Glyco_hydro_15"/>
    <property type="match status" value="1"/>
</dbReference>
<evidence type="ECO:0000259" key="1">
    <source>
        <dbReference type="Pfam" id="PF00723"/>
    </source>
</evidence>
<dbReference type="AlphaFoldDB" id="A0A1I2T6G1"/>
<accession>A0A1I2T6G1</accession>
<evidence type="ECO:0000313" key="5">
    <source>
        <dbReference type="Proteomes" id="UP000199052"/>
    </source>
</evidence>
<protein>
    <submittedName>
        <fullName evidence="4">Glucoamylase (Glucan-1,4-alpha-glucosidase), GH15 family</fullName>
    </submittedName>
</protein>
<keyword evidence="6" id="KW-1185">Reference proteome</keyword>
<reference evidence="4 5" key="1">
    <citation type="submission" date="2016-10" db="EMBL/GenBank/DDBJ databases">
        <authorList>
            <person name="de Groot N.N."/>
        </authorList>
    </citation>
    <scope>NUCLEOTIDE SEQUENCE [LARGE SCALE GENOMIC DNA]</scope>
    <source>
        <strain evidence="4 5">CPCC 202808</strain>
    </source>
</reference>
<reference evidence="3 6" key="2">
    <citation type="submission" date="2020-07" db="EMBL/GenBank/DDBJ databases">
        <title>Sequencing the genomes of 1000 actinobacteria strains.</title>
        <authorList>
            <person name="Klenk H.-P."/>
        </authorList>
    </citation>
    <scope>NUCLEOTIDE SEQUENCE [LARGE SCALE GENOMIC DNA]</scope>
    <source>
        <strain evidence="3 6">DSM 45117</strain>
    </source>
</reference>
<dbReference type="PANTHER" id="PTHR31616">
    <property type="entry name" value="TREHALASE"/>
    <property type="match status" value="1"/>
</dbReference>
<dbReference type="Gene3D" id="1.50.10.10">
    <property type="match status" value="1"/>
</dbReference>
<dbReference type="InterPro" id="IPR008928">
    <property type="entry name" value="6-hairpin_glycosidase_sf"/>
</dbReference>
<dbReference type="RefSeq" id="WP_092883587.1">
    <property type="nucleotide sequence ID" value="NZ_FOOI01000007.1"/>
</dbReference>
<dbReference type="OrthoDB" id="3902805at2"/>
<dbReference type="EMBL" id="JACBZA010000001">
    <property type="protein sequence ID" value="NYH82954.1"/>
    <property type="molecule type" value="Genomic_DNA"/>
</dbReference>
<dbReference type="SUPFAM" id="SSF48208">
    <property type="entry name" value="Six-hairpin glycosidases"/>
    <property type="match status" value="1"/>
</dbReference>